<reference evidence="2 3" key="1">
    <citation type="submission" date="2022-04" db="EMBL/GenBank/DDBJ databases">
        <title>Genome diversity in the genus Frankia.</title>
        <authorList>
            <person name="Carlos-Shanley C."/>
            <person name="Hahn D."/>
        </authorList>
    </citation>
    <scope>NUCLEOTIDE SEQUENCE [LARGE SCALE GENOMIC DNA]</scope>
    <source>
        <strain evidence="2 3">Ag45/Mut15</strain>
    </source>
</reference>
<protein>
    <submittedName>
        <fullName evidence="2">Acyl carrier protein</fullName>
    </submittedName>
</protein>
<sequence length="86" mass="9175">MSIDVDGVVRQITEIVATELGVAVDILTPDTDLRAIEGADSVRLLRVVAKVEQTWDVELEDDEVFGVASIADLAKVVTAALRVQAA</sequence>
<evidence type="ECO:0000259" key="1">
    <source>
        <dbReference type="PROSITE" id="PS50075"/>
    </source>
</evidence>
<organism evidence="2 3">
    <name type="scientific">Frankia umida</name>
    <dbReference type="NCBI Taxonomy" id="573489"/>
    <lineage>
        <taxon>Bacteria</taxon>
        <taxon>Bacillati</taxon>
        <taxon>Actinomycetota</taxon>
        <taxon>Actinomycetes</taxon>
        <taxon>Frankiales</taxon>
        <taxon>Frankiaceae</taxon>
        <taxon>Frankia</taxon>
    </lineage>
</organism>
<dbReference type="PROSITE" id="PS50075">
    <property type="entry name" value="CARRIER"/>
    <property type="match status" value="1"/>
</dbReference>
<dbReference type="Gene3D" id="1.10.1200.10">
    <property type="entry name" value="ACP-like"/>
    <property type="match status" value="1"/>
</dbReference>
<dbReference type="InterPro" id="IPR036736">
    <property type="entry name" value="ACP-like_sf"/>
</dbReference>
<feature type="domain" description="Carrier" evidence="1">
    <location>
        <begin position="3"/>
        <end position="81"/>
    </location>
</feature>
<dbReference type="SUPFAM" id="SSF47336">
    <property type="entry name" value="ACP-like"/>
    <property type="match status" value="1"/>
</dbReference>
<name>A0ABT0JZ59_9ACTN</name>
<dbReference type="Pfam" id="PF00550">
    <property type="entry name" value="PP-binding"/>
    <property type="match status" value="1"/>
</dbReference>
<evidence type="ECO:0000313" key="2">
    <source>
        <dbReference type="EMBL" id="MCK9876827.1"/>
    </source>
</evidence>
<dbReference type="InterPro" id="IPR009081">
    <property type="entry name" value="PP-bd_ACP"/>
</dbReference>
<dbReference type="RefSeq" id="WP_248814495.1">
    <property type="nucleotide sequence ID" value="NZ_JALKFT010000012.1"/>
</dbReference>
<gene>
    <name evidence="2" type="ORF">MXD59_13730</name>
</gene>
<keyword evidence="3" id="KW-1185">Reference proteome</keyword>
<comment type="caution">
    <text evidence="2">The sequence shown here is derived from an EMBL/GenBank/DDBJ whole genome shotgun (WGS) entry which is preliminary data.</text>
</comment>
<dbReference type="EMBL" id="JALKFT010000012">
    <property type="protein sequence ID" value="MCK9876827.1"/>
    <property type="molecule type" value="Genomic_DNA"/>
</dbReference>
<evidence type="ECO:0000313" key="3">
    <source>
        <dbReference type="Proteomes" id="UP001201873"/>
    </source>
</evidence>
<dbReference type="Proteomes" id="UP001201873">
    <property type="component" value="Unassembled WGS sequence"/>
</dbReference>
<proteinExistence type="predicted"/>
<accession>A0ABT0JZ59</accession>